<keyword evidence="2" id="KW-1003">Cell membrane</keyword>
<comment type="caution">
    <text evidence="7">The sequence shown here is derived from an EMBL/GenBank/DDBJ whole genome shotgun (WGS) entry which is preliminary data.</text>
</comment>
<evidence type="ECO:0000313" key="8">
    <source>
        <dbReference type="Proteomes" id="UP001161423"/>
    </source>
</evidence>
<dbReference type="Proteomes" id="UP001161423">
    <property type="component" value="Unassembled WGS sequence"/>
</dbReference>
<evidence type="ECO:0000313" key="7">
    <source>
        <dbReference type="EMBL" id="GLP99318.1"/>
    </source>
</evidence>
<keyword evidence="4 6" id="KW-1133">Transmembrane helix</keyword>
<keyword evidence="5 6" id="KW-0472">Membrane</keyword>
<dbReference type="PANTHER" id="PTHR30086">
    <property type="entry name" value="ARGININE EXPORTER PROTEIN ARGO"/>
    <property type="match status" value="1"/>
</dbReference>
<keyword evidence="3 6" id="KW-0812">Transmembrane</keyword>
<evidence type="ECO:0000256" key="2">
    <source>
        <dbReference type="ARBA" id="ARBA00022475"/>
    </source>
</evidence>
<feature type="transmembrane region" description="Helical" evidence="6">
    <location>
        <begin position="74"/>
        <end position="91"/>
    </location>
</feature>
<feature type="transmembrane region" description="Helical" evidence="6">
    <location>
        <begin position="40"/>
        <end position="68"/>
    </location>
</feature>
<comment type="subcellular location">
    <subcellularLocation>
        <location evidence="1">Cell membrane</location>
        <topology evidence="1">Multi-pass membrane protein</topology>
    </subcellularLocation>
</comment>
<dbReference type="EMBL" id="BSND01000004">
    <property type="protein sequence ID" value="GLP99318.1"/>
    <property type="molecule type" value="Genomic_DNA"/>
</dbReference>
<proteinExistence type="predicted"/>
<protein>
    <submittedName>
        <fullName evidence="7">Threonine transporter RhtB</fullName>
    </submittedName>
</protein>
<reference evidence="7" key="1">
    <citation type="journal article" date="2014" name="Int. J. Syst. Evol. Microbiol.">
        <title>Complete genome of a new Firmicutes species belonging to the dominant human colonic microbiota ('Ruminococcus bicirculans') reveals two chromosomes and a selective capacity to utilize plant glucans.</title>
        <authorList>
            <consortium name="NISC Comparative Sequencing Program"/>
            <person name="Wegmann U."/>
            <person name="Louis P."/>
            <person name="Goesmann A."/>
            <person name="Henrissat B."/>
            <person name="Duncan S.H."/>
            <person name="Flint H.J."/>
        </authorList>
    </citation>
    <scope>NUCLEOTIDE SEQUENCE</scope>
    <source>
        <strain evidence="7">NBRC 102424</strain>
    </source>
</reference>
<keyword evidence="8" id="KW-1185">Reference proteome</keyword>
<evidence type="ECO:0000256" key="3">
    <source>
        <dbReference type="ARBA" id="ARBA00022692"/>
    </source>
</evidence>
<dbReference type="InterPro" id="IPR001123">
    <property type="entry name" value="LeuE-type"/>
</dbReference>
<name>A0ABQ5TVT9_9GAMM</name>
<evidence type="ECO:0000256" key="4">
    <source>
        <dbReference type="ARBA" id="ARBA00022989"/>
    </source>
</evidence>
<reference evidence="7" key="2">
    <citation type="submission" date="2023-01" db="EMBL/GenBank/DDBJ databases">
        <title>Draft genome sequence of Methylophaga thalassica strain NBRC 102424.</title>
        <authorList>
            <person name="Sun Q."/>
            <person name="Mori K."/>
        </authorList>
    </citation>
    <scope>NUCLEOTIDE SEQUENCE</scope>
    <source>
        <strain evidence="7">NBRC 102424</strain>
    </source>
</reference>
<feature type="transmembrane region" description="Helical" evidence="6">
    <location>
        <begin position="184"/>
        <end position="203"/>
    </location>
</feature>
<dbReference type="PANTHER" id="PTHR30086:SF20">
    <property type="entry name" value="ARGININE EXPORTER PROTEIN ARGO-RELATED"/>
    <property type="match status" value="1"/>
</dbReference>
<dbReference type="RefSeq" id="WP_284722743.1">
    <property type="nucleotide sequence ID" value="NZ_BSND01000004.1"/>
</dbReference>
<evidence type="ECO:0000256" key="1">
    <source>
        <dbReference type="ARBA" id="ARBA00004651"/>
    </source>
</evidence>
<organism evidence="7 8">
    <name type="scientific">Methylophaga thalassica</name>
    <dbReference type="NCBI Taxonomy" id="40223"/>
    <lineage>
        <taxon>Bacteria</taxon>
        <taxon>Pseudomonadati</taxon>
        <taxon>Pseudomonadota</taxon>
        <taxon>Gammaproteobacteria</taxon>
        <taxon>Thiotrichales</taxon>
        <taxon>Piscirickettsiaceae</taxon>
        <taxon>Methylophaga</taxon>
    </lineage>
</organism>
<evidence type="ECO:0000256" key="6">
    <source>
        <dbReference type="SAM" id="Phobius"/>
    </source>
</evidence>
<evidence type="ECO:0000256" key="5">
    <source>
        <dbReference type="ARBA" id="ARBA00023136"/>
    </source>
</evidence>
<accession>A0ABQ5TVT9</accession>
<feature type="transmembrane region" description="Helical" evidence="6">
    <location>
        <begin position="6"/>
        <end position="28"/>
    </location>
</feature>
<gene>
    <name evidence="7" type="ORF">GCM10007891_11720</name>
</gene>
<feature type="transmembrane region" description="Helical" evidence="6">
    <location>
        <begin position="112"/>
        <end position="137"/>
    </location>
</feature>
<sequence>MTLSDVIVLFLMLAVMAALPSASVMLVVSRTLSCGAKHGVMLSFGIVLADLLYLLLAIFGLAVVAMWLEQYWPLVQIMAALILLIFSYQLWRAGKLDTLSSAHNKHSTWASFVAGFTLTAVDYKAIVFYLGILPVFINNNEITLSSSLILLITTAVSVASVKLTYVYLANLVQQHFLPLQKGHQIMSVMLLLTALWLMINLIVKFI</sequence>
<feature type="transmembrane region" description="Helical" evidence="6">
    <location>
        <begin position="149"/>
        <end position="172"/>
    </location>
</feature>
<dbReference type="Pfam" id="PF01810">
    <property type="entry name" value="LysE"/>
    <property type="match status" value="1"/>
</dbReference>